<reference evidence="1" key="1">
    <citation type="submission" date="2020-11" db="EMBL/GenBank/DDBJ databases">
        <authorList>
            <consortium name="DOE Joint Genome Institute"/>
            <person name="Ahrendt S."/>
            <person name="Riley R."/>
            <person name="Andreopoulos W."/>
            <person name="LaButti K."/>
            <person name="Pangilinan J."/>
            <person name="Ruiz-duenas F.J."/>
            <person name="Barrasa J.M."/>
            <person name="Sanchez-Garcia M."/>
            <person name="Camarero S."/>
            <person name="Miyauchi S."/>
            <person name="Serrano A."/>
            <person name="Linde D."/>
            <person name="Babiker R."/>
            <person name="Drula E."/>
            <person name="Ayuso-Fernandez I."/>
            <person name="Pacheco R."/>
            <person name="Padilla G."/>
            <person name="Ferreira P."/>
            <person name="Barriuso J."/>
            <person name="Kellner H."/>
            <person name="Castanera R."/>
            <person name="Alfaro M."/>
            <person name="Ramirez L."/>
            <person name="Pisabarro A.G."/>
            <person name="Kuo A."/>
            <person name="Tritt A."/>
            <person name="Lipzen A."/>
            <person name="He G."/>
            <person name="Yan M."/>
            <person name="Ng V."/>
            <person name="Cullen D."/>
            <person name="Martin F."/>
            <person name="Rosso M.-N."/>
            <person name="Henrissat B."/>
            <person name="Hibbett D."/>
            <person name="Martinez A.T."/>
            <person name="Grigoriev I.V."/>
        </authorList>
    </citation>
    <scope>NUCLEOTIDE SEQUENCE</scope>
    <source>
        <strain evidence="1">AH 44721</strain>
    </source>
</reference>
<dbReference type="EMBL" id="JADNYJ010000244">
    <property type="protein sequence ID" value="KAF8873196.1"/>
    <property type="molecule type" value="Genomic_DNA"/>
</dbReference>
<comment type="caution">
    <text evidence="1">The sequence shown here is derived from an EMBL/GenBank/DDBJ whole genome shotgun (WGS) entry which is preliminary data.</text>
</comment>
<sequence>MVEFQRGLQGEPRQTWGTQEFMGLRSDWNYDTNGFYCARRSRTFKAIQMPPDVARKYSMLTMTCPPIVLITKSTIESVWPIFSIPIVGVGVRAQGIPFSGGLTWTSQKEGALEESDLGITRYFHLAMVTTEIIIQSSGEDPNDPFPFNGGKYRHCSPHKKLYRISRPNDNVQV</sequence>
<name>A0A9P5N942_GYMJU</name>
<keyword evidence="2" id="KW-1185">Reference proteome</keyword>
<protein>
    <submittedName>
        <fullName evidence="1">Uncharacterized protein</fullName>
    </submittedName>
</protein>
<accession>A0A9P5N942</accession>
<evidence type="ECO:0000313" key="2">
    <source>
        <dbReference type="Proteomes" id="UP000724874"/>
    </source>
</evidence>
<dbReference type="Proteomes" id="UP000724874">
    <property type="component" value="Unassembled WGS sequence"/>
</dbReference>
<evidence type="ECO:0000313" key="1">
    <source>
        <dbReference type="EMBL" id="KAF8873196.1"/>
    </source>
</evidence>
<proteinExistence type="predicted"/>
<organism evidence="1 2">
    <name type="scientific">Gymnopilus junonius</name>
    <name type="common">Spectacular rustgill mushroom</name>
    <name type="synonym">Gymnopilus spectabilis subsp. junonius</name>
    <dbReference type="NCBI Taxonomy" id="109634"/>
    <lineage>
        <taxon>Eukaryota</taxon>
        <taxon>Fungi</taxon>
        <taxon>Dikarya</taxon>
        <taxon>Basidiomycota</taxon>
        <taxon>Agaricomycotina</taxon>
        <taxon>Agaricomycetes</taxon>
        <taxon>Agaricomycetidae</taxon>
        <taxon>Agaricales</taxon>
        <taxon>Agaricineae</taxon>
        <taxon>Hymenogastraceae</taxon>
        <taxon>Gymnopilus</taxon>
    </lineage>
</organism>
<dbReference type="AlphaFoldDB" id="A0A9P5N942"/>
<gene>
    <name evidence="1" type="ORF">CPB84DRAFT_647695</name>
</gene>